<keyword evidence="6" id="KW-0677">Repeat</keyword>
<comment type="subcellular location">
    <subcellularLocation>
        <location evidence="2">Cytoplasm</location>
        <location evidence="2">Cytosol</location>
    </subcellularLocation>
    <subcellularLocation>
        <location evidence="1">Peroxisome matrix</location>
    </subcellularLocation>
</comment>
<evidence type="ECO:0000256" key="2">
    <source>
        <dbReference type="ARBA" id="ARBA00004514"/>
    </source>
</evidence>
<organism evidence="12 13">
    <name type="scientific">Hyaloscypha variabilis (strain UAMH 11265 / GT02V1 / F)</name>
    <name type="common">Meliniomyces variabilis</name>
    <dbReference type="NCBI Taxonomy" id="1149755"/>
    <lineage>
        <taxon>Eukaryota</taxon>
        <taxon>Fungi</taxon>
        <taxon>Dikarya</taxon>
        <taxon>Ascomycota</taxon>
        <taxon>Pezizomycotina</taxon>
        <taxon>Leotiomycetes</taxon>
        <taxon>Helotiales</taxon>
        <taxon>Hyaloscyphaceae</taxon>
        <taxon>Hyaloscypha</taxon>
        <taxon>Hyaloscypha variabilis</taxon>
    </lineage>
</organism>
<keyword evidence="13" id="KW-1185">Reference proteome</keyword>
<dbReference type="InterPro" id="IPR015943">
    <property type="entry name" value="WD40/YVTN_repeat-like_dom_sf"/>
</dbReference>
<evidence type="ECO:0000256" key="11">
    <source>
        <dbReference type="PROSITE-ProRule" id="PRU00221"/>
    </source>
</evidence>
<evidence type="ECO:0000256" key="5">
    <source>
        <dbReference type="ARBA" id="ARBA00022574"/>
    </source>
</evidence>
<keyword evidence="5 11" id="KW-0853">WD repeat</keyword>
<gene>
    <name evidence="12" type="ORF">L207DRAFT_449467</name>
</gene>
<proteinExistence type="inferred from homology"/>
<dbReference type="SMART" id="SM00320">
    <property type="entry name" value="WD40"/>
    <property type="match status" value="5"/>
</dbReference>
<dbReference type="EMBL" id="KZ613938">
    <property type="protein sequence ID" value="PMD47637.1"/>
    <property type="molecule type" value="Genomic_DNA"/>
</dbReference>
<dbReference type="STRING" id="1149755.A0A2J6SA39"/>
<dbReference type="AlphaFoldDB" id="A0A2J6SA39"/>
<dbReference type="Pfam" id="PF00400">
    <property type="entry name" value="WD40"/>
    <property type="match status" value="4"/>
</dbReference>
<comment type="similarity">
    <text evidence="9">Belongs to the WD repeat peroxin-7 family.</text>
</comment>
<accession>A0A2J6SA39</accession>
<dbReference type="GO" id="GO:0005053">
    <property type="term" value="F:peroxisome matrix targeting signal-2 binding"/>
    <property type="evidence" value="ECO:0007669"/>
    <property type="project" value="InterPro"/>
</dbReference>
<dbReference type="PRINTS" id="PR00320">
    <property type="entry name" value="GPROTEINBRPT"/>
</dbReference>
<dbReference type="PANTHER" id="PTHR46027">
    <property type="entry name" value="PEROXISOMAL TARGETING SIGNAL 2 RECEPTOR"/>
    <property type="match status" value="1"/>
</dbReference>
<dbReference type="InterPro" id="IPR001680">
    <property type="entry name" value="WD40_rpt"/>
</dbReference>
<dbReference type="InterPro" id="IPR036322">
    <property type="entry name" value="WD40_repeat_dom_sf"/>
</dbReference>
<keyword evidence="8" id="KW-0576">Peroxisome</keyword>
<evidence type="ECO:0000256" key="10">
    <source>
        <dbReference type="ARBA" id="ARBA00032565"/>
    </source>
</evidence>
<evidence type="ECO:0000256" key="1">
    <source>
        <dbReference type="ARBA" id="ARBA00004253"/>
    </source>
</evidence>
<sequence>MEFVTTGYSGYSVKYSPFVNDRLAVATSANFGLVGNGRLYILGLTAHGIVLAKQYDTQDAIYDTAWSELNENQVVAGCGDGSVKLFDLTTGNNSPVQNWREHAREVYATSWNLVTKDTIATSSWDGTIKLWSPERPSSLLTLPTHSCTYSAAFSPHSPSIISSATSDSHIRVFDLRTPASASNHLVQLIPIHGAAPVPGSTFVANRPPPTQPAEALTHDWNKYRDTVIAVAGVDTVIRTFDLRNPRQPMVQLRGHEYAVRRLAWSPHVSDCLISGSYDMSVKLWTDGTVAGSYGAHPNLRSPRELGSMEAHTEFACGVDWCLFGAEGWVASTSWDSRVLVWDVRSVMRPHSYSQN</sequence>
<name>A0A2J6SA39_HYAVF</name>
<dbReference type="SUPFAM" id="SSF50978">
    <property type="entry name" value="WD40 repeat-like"/>
    <property type="match status" value="1"/>
</dbReference>
<dbReference type="GO" id="GO:0005829">
    <property type="term" value="C:cytosol"/>
    <property type="evidence" value="ECO:0007669"/>
    <property type="project" value="UniProtKB-SubCell"/>
</dbReference>
<evidence type="ECO:0000256" key="7">
    <source>
        <dbReference type="ARBA" id="ARBA00022927"/>
    </source>
</evidence>
<evidence type="ECO:0000313" key="12">
    <source>
        <dbReference type="EMBL" id="PMD47637.1"/>
    </source>
</evidence>
<dbReference type="InterPro" id="IPR020472">
    <property type="entry name" value="WD40_PAC1"/>
</dbReference>
<dbReference type="OrthoDB" id="273771at2759"/>
<evidence type="ECO:0000256" key="9">
    <source>
        <dbReference type="ARBA" id="ARBA00024017"/>
    </source>
</evidence>
<dbReference type="GO" id="GO:0005782">
    <property type="term" value="C:peroxisomal matrix"/>
    <property type="evidence" value="ECO:0007669"/>
    <property type="project" value="UniProtKB-SubCell"/>
</dbReference>
<evidence type="ECO:0000313" key="13">
    <source>
        <dbReference type="Proteomes" id="UP000235786"/>
    </source>
</evidence>
<dbReference type="PANTHER" id="PTHR46027:SF1">
    <property type="entry name" value="PEROXISOMAL TARGETING SIGNAL 2 RECEPTOR"/>
    <property type="match status" value="1"/>
</dbReference>
<keyword evidence="4" id="KW-0963">Cytoplasm</keyword>
<dbReference type="PROSITE" id="PS50294">
    <property type="entry name" value="WD_REPEATS_REGION"/>
    <property type="match status" value="1"/>
</dbReference>
<evidence type="ECO:0000256" key="6">
    <source>
        <dbReference type="ARBA" id="ARBA00022737"/>
    </source>
</evidence>
<keyword evidence="3" id="KW-0813">Transport</keyword>
<dbReference type="Proteomes" id="UP000235786">
    <property type="component" value="Unassembled WGS sequence"/>
</dbReference>
<dbReference type="PROSITE" id="PS50082">
    <property type="entry name" value="WD_REPEATS_2"/>
    <property type="match status" value="2"/>
</dbReference>
<feature type="repeat" description="WD" evidence="11">
    <location>
        <begin position="99"/>
        <end position="141"/>
    </location>
</feature>
<dbReference type="Gene3D" id="2.130.10.10">
    <property type="entry name" value="YVTN repeat-like/Quinoprotein amine dehydrogenase"/>
    <property type="match status" value="1"/>
</dbReference>
<protein>
    <recommendedName>
        <fullName evidence="10">Peroxin-7</fullName>
    </recommendedName>
</protein>
<feature type="repeat" description="WD" evidence="11">
    <location>
        <begin position="252"/>
        <end position="284"/>
    </location>
</feature>
<evidence type="ECO:0000256" key="8">
    <source>
        <dbReference type="ARBA" id="ARBA00023140"/>
    </source>
</evidence>
<keyword evidence="7" id="KW-0653">Protein transport</keyword>
<dbReference type="GO" id="GO:0016558">
    <property type="term" value="P:protein import into peroxisome matrix"/>
    <property type="evidence" value="ECO:0007669"/>
    <property type="project" value="InterPro"/>
</dbReference>
<evidence type="ECO:0000256" key="4">
    <source>
        <dbReference type="ARBA" id="ARBA00022490"/>
    </source>
</evidence>
<reference evidence="12 13" key="1">
    <citation type="submission" date="2016-04" db="EMBL/GenBank/DDBJ databases">
        <title>A degradative enzymes factory behind the ericoid mycorrhizal symbiosis.</title>
        <authorList>
            <consortium name="DOE Joint Genome Institute"/>
            <person name="Martino E."/>
            <person name="Morin E."/>
            <person name="Grelet G."/>
            <person name="Kuo A."/>
            <person name="Kohler A."/>
            <person name="Daghino S."/>
            <person name="Barry K."/>
            <person name="Choi C."/>
            <person name="Cichocki N."/>
            <person name="Clum A."/>
            <person name="Copeland A."/>
            <person name="Hainaut M."/>
            <person name="Haridas S."/>
            <person name="Labutti K."/>
            <person name="Lindquist E."/>
            <person name="Lipzen A."/>
            <person name="Khouja H.-R."/>
            <person name="Murat C."/>
            <person name="Ohm R."/>
            <person name="Olson A."/>
            <person name="Spatafora J."/>
            <person name="Veneault-Fourrey C."/>
            <person name="Henrissat B."/>
            <person name="Grigoriev I."/>
            <person name="Martin F."/>
            <person name="Perotto S."/>
        </authorList>
    </citation>
    <scope>NUCLEOTIDE SEQUENCE [LARGE SCALE GENOMIC DNA]</scope>
    <source>
        <strain evidence="12 13">F</strain>
    </source>
</reference>
<evidence type="ECO:0000256" key="3">
    <source>
        <dbReference type="ARBA" id="ARBA00022448"/>
    </source>
</evidence>
<dbReference type="InterPro" id="IPR044536">
    <property type="entry name" value="PEX7"/>
</dbReference>